<dbReference type="Pfam" id="PF02472">
    <property type="entry name" value="ExbD"/>
    <property type="match status" value="1"/>
</dbReference>
<evidence type="ECO:0000256" key="3">
    <source>
        <dbReference type="ARBA" id="ARBA00022475"/>
    </source>
</evidence>
<evidence type="ECO:0000313" key="10">
    <source>
        <dbReference type="Proteomes" id="UP000321764"/>
    </source>
</evidence>
<dbReference type="InterPro" id="IPR003400">
    <property type="entry name" value="ExbD"/>
</dbReference>
<name>A0A5C8Z8P5_9GAMM</name>
<keyword evidence="3" id="KW-1003">Cell membrane</keyword>
<comment type="similarity">
    <text evidence="2 7">Belongs to the ExbD/TolR family.</text>
</comment>
<keyword evidence="7" id="KW-0813">Transport</keyword>
<keyword evidence="7" id="KW-0653">Protein transport</keyword>
<dbReference type="RefSeq" id="WP_147712931.1">
    <property type="nucleotide sequence ID" value="NZ_VKAD01000001.1"/>
</dbReference>
<dbReference type="OrthoDB" id="9793581at2"/>
<comment type="subcellular location">
    <subcellularLocation>
        <location evidence="1">Cell membrane</location>
        <topology evidence="1">Single-pass membrane protein</topology>
    </subcellularLocation>
    <subcellularLocation>
        <location evidence="7">Cell membrane</location>
        <topology evidence="7">Single-pass type II membrane protein</topology>
    </subcellularLocation>
</comment>
<evidence type="ECO:0000256" key="6">
    <source>
        <dbReference type="ARBA" id="ARBA00023136"/>
    </source>
</evidence>
<evidence type="ECO:0000256" key="7">
    <source>
        <dbReference type="RuleBase" id="RU003879"/>
    </source>
</evidence>
<dbReference type="GO" id="GO:0015031">
    <property type="term" value="P:protein transport"/>
    <property type="evidence" value="ECO:0007669"/>
    <property type="project" value="UniProtKB-KW"/>
</dbReference>
<dbReference type="GO" id="GO:0022857">
    <property type="term" value="F:transmembrane transporter activity"/>
    <property type="evidence" value="ECO:0007669"/>
    <property type="project" value="InterPro"/>
</dbReference>
<sequence>MRSRRKRLEEVNVNLTPLIDVVFLLLIFFMVTTTFTRQTQLKIDLPQSQSEIQAEQQLPIEIVIDRQGSYALNGEVLIRSDLASLKAALVELSANQTDLPIVLTGDAQAPHQAFVTALDAAAQLGFVKVSITTQSETEDAN</sequence>
<feature type="transmembrane region" description="Helical" evidence="8">
    <location>
        <begin position="12"/>
        <end position="31"/>
    </location>
</feature>
<evidence type="ECO:0000256" key="2">
    <source>
        <dbReference type="ARBA" id="ARBA00005811"/>
    </source>
</evidence>
<keyword evidence="4 7" id="KW-0812">Transmembrane</keyword>
<proteinExistence type="inferred from homology"/>
<dbReference type="Gene3D" id="3.30.420.270">
    <property type="match status" value="1"/>
</dbReference>
<gene>
    <name evidence="9" type="ORF">FME95_02890</name>
</gene>
<dbReference type="PANTHER" id="PTHR30558:SF3">
    <property type="entry name" value="BIOPOLYMER TRANSPORT PROTEIN EXBD-RELATED"/>
    <property type="match status" value="1"/>
</dbReference>
<evidence type="ECO:0000313" key="9">
    <source>
        <dbReference type="EMBL" id="TXR53531.1"/>
    </source>
</evidence>
<evidence type="ECO:0000256" key="5">
    <source>
        <dbReference type="ARBA" id="ARBA00022989"/>
    </source>
</evidence>
<evidence type="ECO:0000256" key="4">
    <source>
        <dbReference type="ARBA" id="ARBA00022692"/>
    </source>
</evidence>
<keyword evidence="6 8" id="KW-0472">Membrane</keyword>
<reference evidence="9 10" key="1">
    <citation type="submission" date="2019-07" db="EMBL/GenBank/DDBJ databases">
        <title>Reinekea sp. strain SSH23 genome sequencing and assembly.</title>
        <authorList>
            <person name="Kim I."/>
        </authorList>
    </citation>
    <scope>NUCLEOTIDE SEQUENCE [LARGE SCALE GENOMIC DNA]</scope>
    <source>
        <strain evidence="9 10">SSH23</strain>
    </source>
</reference>
<comment type="caution">
    <text evidence="9">The sequence shown here is derived from an EMBL/GenBank/DDBJ whole genome shotgun (WGS) entry which is preliminary data.</text>
</comment>
<dbReference type="EMBL" id="VKAD01000001">
    <property type="protein sequence ID" value="TXR53531.1"/>
    <property type="molecule type" value="Genomic_DNA"/>
</dbReference>
<organism evidence="9 10">
    <name type="scientific">Reinekea thalattae</name>
    <dbReference type="NCBI Taxonomy" id="2593301"/>
    <lineage>
        <taxon>Bacteria</taxon>
        <taxon>Pseudomonadati</taxon>
        <taxon>Pseudomonadota</taxon>
        <taxon>Gammaproteobacteria</taxon>
        <taxon>Oceanospirillales</taxon>
        <taxon>Saccharospirillaceae</taxon>
        <taxon>Reinekea</taxon>
    </lineage>
</organism>
<keyword evidence="10" id="KW-1185">Reference proteome</keyword>
<evidence type="ECO:0000256" key="1">
    <source>
        <dbReference type="ARBA" id="ARBA00004162"/>
    </source>
</evidence>
<accession>A0A5C8Z8P5</accession>
<dbReference type="GO" id="GO:0005886">
    <property type="term" value="C:plasma membrane"/>
    <property type="evidence" value="ECO:0007669"/>
    <property type="project" value="UniProtKB-SubCell"/>
</dbReference>
<dbReference type="AlphaFoldDB" id="A0A5C8Z8P5"/>
<protein>
    <submittedName>
        <fullName evidence="9">Biopolymer transporter ExbD</fullName>
    </submittedName>
</protein>
<evidence type="ECO:0000256" key="8">
    <source>
        <dbReference type="SAM" id="Phobius"/>
    </source>
</evidence>
<keyword evidence="5 8" id="KW-1133">Transmembrane helix</keyword>
<dbReference type="Proteomes" id="UP000321764">
    <property type="component" value="Unassembled WGS sequence"/>
</dbReference>
<dbReference type="PANTHER" id="PTHR30558">
    <property type="entry name" value="EXBD MEMBRANE COMPONENT OF PMF-DRIVEN MACROMOLECULE IMPORT SYSTEM"/>
    <property type="match status" value="1"/>
</dbReference>